<evidence type="ECO:0000259" key="4">
    <source>
        <dbReference type="PROSITE" id="PS50893"/>
    </source>
</evidence>
<protein>
    <submittedName>
        <fullName evidence="5">ABC transporter ATP-binding protein</fullName>
    </submittedName>
</protein>
<dbReference type="InterPro" id="IPR003593">
    <property type="entry name" value="AAA+_ATPase"/>
</dbReference>
<dbReference type="SUPFAM" id="SSF52540">
    <property type="entry name" value="P-loop containing nucleoside triphosphate hydrolases"/>
    <property type="match status" value="1"/>
</dbReference>
<dbReference type="Pfam" id="PF00005">
    <property type="entry name" value="ABC_tran"/>
    <property type="match status" value="1"/>
</dbReference>
<dbReference type="SMART" id="SM00382">
    <property type="entry name" value="AAA"/>
    <property type="match status" value="1"/>
</dbReference>
<dbReference type="InterPro" id="IPR017911">
    <property type="entry name" value="MacB-like_ATP-bd"/>
</dbReference>
<dbReference type="RefSeq" id="WP_181755969.1">
    <property type="nucleotide sequence ID" value="NZ_JACEOG010000001.1"/>
</dbReference>
<keyword evidence="3 5" id="KW-0067">ATP-binding</keyword>
<keyword evidence="1" id="KW-0813">Transport</keyword>
<keyword evidence="2" id="KW-0547">Nucleotide-binding</keyword>
<dbReference type="InterPro" id="IPR017871">
    <property type="entry name" value="ABC_transporter-like_CS"/>
</dbReference>
<gene>
    <name evidence="5" type="ORF">H1W00_12385</name>
</gene>
<feature type="domain" description="ABC transporter" evidence="4">
    <location>
        <begin position="2"/>
        <end position="235"/>
    </location>
</feature>
<dbReference type="InterPro" id="IPR015854">
    <property type="entry name" value="ABC_transpr_LolD-like"/>
</dbReference>
<dbReference type="Gene3D" id="3.40.50.300">
    <property type="entry name" value="P-loop containing nucleotide triphosphate hydrolases"/>
    <property type="match status" value="1"/>
</dbReference>
<dbReference type="GO" id="GO:0005524">
    <property type="term" value="F:ATP binding"/>
    <property type="evidence" value="ECO:0007669"/>
    <property type="project" value="UniProtKB-KW"/>
</dbReference>
<evidence type="ECO:0000256" key="2">
    <source>
        <dbReference type="ARBA" id="ARBA00022741"/>
    </source>
</evidence>
<dbReference type="PANTHER" id="PTHR24220:SF685">
    <property type="entry name" value="ABC TRANSPORTER RELATED"/>
    <property type="match status" value="1"/>
</dbReference>
<proteinExistence type="predicted"/>
<dbReference type="CDD" id="cd03255">
    <property type="entry name" value="ABC_MJ0796_LolCDE_FtsE"/>
    <property type="match status" value="1"/>
</dbReference>
<evidence type="ECO:0000256" key="3">
    <source>
        <dbReference type="ARBA" id="ARBA00022840"/>
    </source>
</evidence>
<dbReference type="PANTHER" id="PTHR24220">
    <property type="entry name" value="IMPORT ATP-BINDING PROTEIN"/>
    <property type="match status" value="1"/>
</dbReference>
<dbReference type="GO" id="GO:0022857">
    <property type="term" value="F:transmembrane transporter activity"/>
    <property type="evidence" value="ECO:0007669"/>
    <property type="project" value="TreeGrafter"/>
</dbReference>
<dbReference type="EMBL" id="JACEOG010000001">
    <property type="protein sequence ID" value="MBA4609279.1"/>
    <property type="molecule type" value="Genomic_DNA"/>
</dbReference>
<reference evidence="5 6" key="1">
    <citation type="submission" date="2020-07" db="EMBL/GenBank/DDBJ databases">
        <title>Draft genome and description of Aeromicrobium phoceense strain Marseille-Q0843 isolated from healthy skin swab.</title>
        <authorList>
            <person name="Boxberger M."/>
            <person name="La Scola B."/>
        </authorList>
    </citation>
    <scope>NUCLEOTIDE SEQUENCE [LARGE SCALE GENOMIC DNA]</scope>
    <source>
        <strain evidence="5 6">Marseille-Q0843</strain>
    </source>
</reference>
<comment type="caution">
    <text evidence="5">The sequence shown here is derived from an EMBL/GenBank/DDBJ whole genome shotgun (WGS) entry which is preliminary data.</text>
</comment>
<accession>A0A838XCT9</accession>
<organism evidence="5 6">
    <name type="scientific">Aeromicrobium phoceense</name>
    <dbReference type="NCBI Taxonomy" id="2754045"/>
    <lineage>
        <taxon>Bacteria</taxon>
        <taxon>Bacillati</taxon>
        <taxon>Actinomycetota</taxon>
        <taxon>Actinomycetes</taxon>
        <taxon>Propionibacteriales</taxon>
        <taxon>Nocardioidaceae</taxon>
        <taxon>Aeromicrobium</taxon>
    </lineage>
</organism>
<dbReference type="GO" id="GO:0016887">
    <property type="term" value="F:ATP hydrolysis activity"/>
    <property type="evidence" value="ECO:0007669"/>
    <property type="project" value="InterPro"/>
</dbReference>
<sequence length="238" mass="25565">MIDLANITLTFPDGTSRVTAIDDASLHVEAGATVGITGPSGSGKSSLLAVASTLITPDRGTVTIDGVEATGLTLPERAELRRTRVGLVFQQSNLLASLTAFEQLLVMNELTTDRQRRGARNVTRERAAELLEAVGLSRDADKRPAQLSGGQRQRVNIARALMHRPSVLIVDEPTSALDQERGTQIVDLLLRLTAEHDTATILVTHDQRILPRLTSAHTMIDGRLRPLALEASVSASGR</sequence>
<evidence type="ECO:0000313" key="5">
    <source>
        <dbReference type="EMBL" id="MBA4609279.1"/>
    </source>
</evidence>
<dbReference type="PROSITE" id="PS00211">
    <property type="entry name" value="ABC_TRANSPORTER_1"/>
    <property type="match status" value="1"/>
</dbReference>
<dbReference type="PROSITE" id="PS50893">
    <property type="entry name" value="ABC_TRANSPORTER_2"/>
    <property type="match status" value="1"/>
</dbReference>
<evidence type="ECO:0000256" key="1">
    <source>
        <dbReference type="ARBA" id="ARBA00022448"/>
    </source>
</evidence>
<dbReference type="GO" id="GO:0005886">
    <property type="term" value="C:plasma membrane"/>
    <property type="evidence" value="ECO:0007669"/>
    <property type="project" value="TreeGrafter"/>
</dbReference>
<evidence type="ECO:0000313" key="6">
    <source>
        <dbReference type="Proteomes" id="UP000550354"/>
    </source>
</evidence>
<dbReference type="AlphaFoldDB" id="A0A838XCT9"/>
<dbReference type="Proteomes" id="UP000550354">
    <property type="component" value="Unassembled WGS sequence"/>
</dbReference>
<name>A0A838XCT9_9ACTN</name>
<keyword evidence="6" id="KW-1185">Reference proteome</keyword>
<dbReference type="InterPro" id="IPR027417">
    <property type="entry name" value="P-loop_NTPase"/>
</dbReference>
<dbReference type="InterPro" id="IPR003439">
    <property type="entry name" value="ABC_transporter-like_ATP-bd"/>
</dbReference>